<evidence type="ECO:0000313" key="9">
    <source>
        <dbReference type="Proteomes" id="UP000635477"/>
    </source>
</evidence>
<dbReference type="Pfam" id="PF01565">
    <property type="entry name" value="FAD_binding_4"/>
    <property type="match status" value="1"/>
</dbReference>
<dbReference type="InterPro" id="IPR006093">
    <property type="entry name" value="Oxy_OxRdtase_FAD_BS"/>
</dbReference>
<comment type="cofactor">
    <cofactor evidence="1">
        <name>FAD</name>
        <dbReference type="ChEBI" id="CHEBI:57692"/>
    </cofactor>
</comment>
<feature type="chain" id="PRO_5034901338" description="FAD-binding PCMH-type domain-containing protein" evidence="6">
    <location>
        <begin position="20"/>
        <end position="592"/>
    </location>
</feature>
<dbReference type="InterPro" id="IPR016169">
    <property type="entry name" value="FAD-bd_PCMH_sub2"/>
</dbReference>
<dbReference type="PROSITE" id="PS00862">
    <property type="entry name" value="OX2_COVAL_FAD"/>
    <property type="match status" value="1"/>
</dbReference>
<reference evidence="8" key="2">
    <citation type="submission" date="2020-05" db="EMBL/GenBank/DDBJ databases">
        <authorList>
            <person name="Kim H.-S."/>
            <person name="Proctor R.H."/>
            <person name="Brown D.W."/>
        </authorList>
    </citation>
    <scope>NUCLEOTIDE SEQUENCE</scope>
    <source>
        <strain evidence="8">NRRL 22465</strain>
    </source>
</reference>
<dbReference type="GO" id="GO:0071949">
    <property type="term" value="F:FAD binding"/>
    <property type="evidence" value="ECO:0007669"/>
    <property type="project" value="InterPro"/>
</dbReference>
<dbReference type="Pfam" id="PF08031">
    <property type="entry name" value="BBE"/>
    <property type="match status" value="1"/>
</dbReference>
<dbReference type="InterPro" id="IPR006094">
    <property type="entry name" value="Oxid_FAD_bind_N"/>
</dbReference>
<dbReference type="EMBL" id="JABEYC010000494">
    <property type="protein sequence ID" value="KAF4976731.1"/>
    <property type="molecule type" value="Genomic_DNA"/>
</dbReference>
<comment type="similarity">
    <text evidence="2">Belongs to the oxygen-dependent FAD-linked oxidoreductase family.</text>
</comment>
<evidence type="ECO:0000256" key="6">
    <source>
        <dbReference type="SAM" id="SignalP"/>
    </source>
</evidence>
<dbReference type="PANTHER" id="PTHR42973">
    <property type="entry name" value="BINDING OXIDOREDUCTASE, PUTATIVE (AFU_ORTHOLOGUE AFUA_1G17690)-RELATED"/>
    <property type="match status" value="1"/>
</dbReference>
<evidence type="ECO:0000256" key="1">
    <source>
        <dbReference type="ARBA" id="ARBA00001974"/>
    </source>
</evidence>
<organism evidence="8 9">
    <name type="scientific">Fusarium zealandicum</name>
    <dbReference type="NCBI Taxonomy" id="1053134"/>
    <lineage>
        <taxon>Eukaryota</taxon>
        <taxon>Fungi</taxon>
        <taxon>Dikarya</taxon>
        <taxon>Ascomycota</taxon>
        <taxon>Pezizomycotina</taxon>
        <taxon>Sordariomycetes</taxon>
        <taxon>Hypocreomycetidae</taxon>
        <taxon>Hypocreales</taxon>
        <taxon>Nectriaceae</taxon>
        <taxon>Fusarium</taxon>
        <taxon>Fusarium staphyleae species complex</taxon>
    </lineage>
</organism>
<dbReference type="Gene3D" id="3.30.465.10">
    <property type="match status" value="2"/>
</dbReference>
<sequence length="592" mass="64748">MHLQFLFLALSVWLPSVTCFCRCSPDEACWPSHKEWARFNSSINGKLIETSPIAEPCYAGPESDEEACKSATESWSSAEFQLSQPLGYAYPLNESCPLPSLNNNETSAGCSLGKSPVYAVNVTKENDIVKTIKFAKERNVRLVIKSTGHDAVQRSTGYGSVSIWLRNYRGGLEFHDFNPGLKYCRASEWKGSTLTITGAYAWSDIYPIAREKGVIVIGGLNVGPCSTGGWTQGGGHGPTTRYFGMGADQVLSARVVLASGNVIMASPCENKDIFYAIRGGGGGTYGVVTQITVKTYPTASVNTIDFTMGSVGENSASKFLDAVTTVYSSLPSLSKAGFSGYGNWVLHSTREIGGTNYTNLYAQSFTILGSSKEEATKLFRPFLEEMSRHNKSGSGIDIIIAESAHRDYWSYYFSRPNNDAPVGGVSALASRLLDTSALRGDNKRLRSSLDTIGGAPGAPVYHTIVHHGLEAASGVGPDLQSAVQPGWYNSIILDIFELPMEGYDVEKNMDLFTNLRNNIVPVYRQLSPSTGTYMNEADWGDANWREDFFGHHWNRLSQVKAKYDPEGIFYCHVCVGSDAWVEDERGALCRRE</sequence>
<dbReference type="AlphaFoldDB" id="A0A8H4UHC2"/>
<accession>A0A8H4UHC2</accession>
<dbReference type="InterPro" id="IPR050416">
    <property type="entry name" value="FAD-linked_Oxidoreductase"/>
</dbReference>
<dbReference type="SUPFAM" id="SSF56176">
    <property type="entry name" value="FAD-binding/transporter-associated domain-like"/>
    <property type="match status" value="1"/>
</dbReference>
<keyword evidence="6" id="KW-0732">Signal</keyword>
<proteinExistence type="inferred from homology"/>
<gene>
    <name evidence="8" type="ORF">FZEAL_6646</name>
</gene>
<feature type="domain" description="FAD-binding PCMH-type" evidence="7">
    <location>
        <begin position="112"/>
        <end position="298"/>
    </location>
</feature>
<dbReference type="InterPro" id="IPR016166">
    <property type="entry name" value="FAD-bd_PCMH"/>
</dbReference>
<dbReference type="GO" id="GO:0016491">
    <property type="term" value="F:oxidoreductase activity"/>
    <property type="evidence" value="ECO:0007669"/>
    <property type="project" value="UniProtKB-KW"/>
</dbReference>
<keyword evidence="4" id="KW-0274">FAD</keyword>
<dbReference type="Proteomes" id="UP000635477">
    <property type="component" value="Unassembled WGS sequence"/>
</dbReference>
<dbReference type="InterPro" id="IPR012951">
    <property type="entry name" value="BBE"/>
</dbReference>
<dbReference type="PANTHER" id="PTHR42973:SF39">
    <property type="entry name" value="FAD-BINDING PCMH-TYPE DOMAIN-CONTAINING PROTEIN"/>
    <property type="match status" value="1"/>
</dbReference>
<keyword evidence="3" id="KW-0285">Flavoprotein</keyword>
<evidence type="ECO:0000259" key="7">
    <source>
        <dbReference type="PROSITE" id="PS51387"/>
    </source>
</evidence>
<dbReference type="OrthoDB" id="9983560at2759"/>
<keyword evidence="5" id="KW-0560">Oxidoreductase</keyword>
<evidence type="ECO:0000313" key="8">
    <source>
        <dbReference type="EMBL" id="KAF4976731.1"/>
    </source>
</evidence>
<dbReference type="PROSITE" id="PS51387">
    <property type="entry name" value="FAD_PCMH"/>
    <property type="match status" value="1"/>
</dbReference>
<comment type="caution">
    <text evidence="8">The sequence shown here is derived from an EMBL/GenBank/DDBJ whole genome shotgun (WGS) entry which is preliminary data.</text>
</comment>
<keyword evidence="9" id="KW-1185">Reference proteome</keyword>
<feature type="signal peptide" evidence="6">
    <location>
        <begin position="1"/>
        <end position="19"/>
    </location>
</feature>
<dbReference type="InterPro" id="IPR036318">
    <property type="entry name" value="FAD-bd_PCMH-like_sf"/>
</dbReference>
<evidence type="ECO:0000256" key="5">
    <source>
        <dbReference type="ARBA" id="ARBA00023002"/>
    </source>
</evidence>
<evidence type="ECO:0000256" key="2">
    <source>
        <dbReference type="ARBA" id="ARBA00005466"/>
    </source>
</evidence>
<name>A0A8H4UHC2_9HYPO</name>
<evidence type="ECO:0000256" key="3">
    <source>
        <dbReference type="ARBA" id="ARBA00022630"/>
    </source>
</evidence>
<evidence type="ECO:0000256" key="4">
    <source>
        <dbReference type="ARBA" id="ARBA00022827"/>
    </source>
</evidence>
<protein>
    <recommendedName>
        <fullName evidence="7">FAD-binding PCMH-type domain-containing protein</fullName>
    </recommendedName>
</protein>
<reference evidence="8" key="1">
    <citation type="journal article" date="2020" name="BMC Genomics">
        <title>Correction to: Identification and distribution of gene clusters required for synthesis of sphingolipid metabolism inhibitors in diverse species of the filamentous fungus Fusarium.</title>
        <authorList>
            <person name="Kim H.S."/>
            <person name="Lohmar J.M."/>
            <person name="Busman M."/>
            <person name="Brown D.W."/>
            <person name="Naumann T.A."/>
            <person name="Divon H.H."/>
            <person name="Lysoe E."/>
            <person name="Uhlig S."/>
            <person name="Proctor R.H."/>
        </authorList>
    </citation>
    <scope>NUCLEOTIDE SEQUENCE</scope>
    <source>
        <strain evidence="8">NRRL 22465</strain>
    </source>
</reference>